<dbReference type="InterPro" id="IPR036034">
    <property type="entry name" value="PDZ_sf"/>
</dbReference>
<reference evidence="7 8" key="1">
    <citation type="submission" date="2015-11" db="EMBL/GenBank/DDBJ databases">
        <title>Description and complete genome sequence of a novel strain predominating in hypersaline microbial mats and representing a new family of the Bacteriodetes phylum.</title>
        <authorList>
            <person name="Spring S."/>
            <person name="Bunk B."/>
            <person name="Sproer C."/>
            <person name="Klenk H.-P."/>
        </authorList>
    </citation>
    <scope>NUCLEOTIDE SEQUENCE [LARGE SCALE GENOMIC DNA]</scope>
    <source>
        <strain evidence="7 8">L21-Spi-D4</strain>
    </source>
</reference>
<feature type="domain" description="PDZ" evidence="6">
    <location>
        <begin position="296"/>
        <end position="387"/>
    </location>
</feature>
<dbReference type="RefSeq" id="WP_057954665.1">
    <property type="nucleotide sequence ID" value="NZ_CP013118.1"/>
</dbReference>
<dbReference type="PROSITE" id="PS50106">
    <property type="entry name" value="PDZ"/>
    <property type="match status" value="1"/>
</dbReference>
<dbReference type="Proteomes" id="UP000064893">
    <property type="component" value="Chromosome"/>
</dbReference>
<dbReference type="FunFam" id="2.40.10.10:FF:000001">
    <property type="entry name" value="Periplasmic serine protease DegS"/>
    <property type="match status" value="1"/>
</dbReference>
<evidence type="ECO:0000256" key="3">
    <source>
        <dbReference type="ARBA" id="ARBA00022801"/>
    </source>
</evidence>
<evidence type="ECO:0000256" key="2">
    <source>
        <dbReference type="ARBA" id="ARBA00022670"/>
    </source>
</evidence>
<name>A0A0S2I4Y2_9BACT</name>
<keyword evidence="5" id="KW-0472">Membrane</keyword>
<proteinExistence type="inferred from homology"/>
<dbReference type="InterPro" id="IPR001940">
    <property type="entry name" value="Peptidase_S1C"/>
</dbReference>
<evidence type="ECO:0000313" key="7">
    <source>
        <dbReference type="EMBL" id="ALO17392.1"/>
    </source>
</evidence>
<sequence>MEKRKLFINFIAGVFGGLLVLLVYTISTNQNTNTIQQRNNYEQIEQQNGFVRKAVDSNQSGTINSQTAGLSSPVGMLENEMVSAAQKTVDAVVHVKTAYVQQYSYGNPFLEYFFGQGSQRKSQPVVGSGSGVIISDDGYIVTNNHVIDKAQKIKVVLNDKREFDAELVGSDPGTDIALLKIDENNLPHVKAANSDNVQIGEWVLAVGNPFNLTSTVTAGIVSAKARNINLLRENYGIEAFIQTDAAVNPGNSGGALVNRKGELIGINTAIASKTGSFSGYSFAVPVNIAMKVVEDLIEFGQVQRAVMGIMIHDLNESFAAENDIETLKGVYIDNISEGGAADKAGIEPGDVIVRIGTVDIKNVAQLQEQLSKFRPGDRLKVTVLRNNREVEKDVILQNKMGSTEIIQGEDPLVNLGAQFEQVSDKEKKLLNISHGMKIVELESGKLRSSGIHEGFIILAMNGMKIVTENDIRQVIEQSKGGIMVEGIYPNGMKAYYAFGK</sequence>
<dbReference type="PRINTS" id="PR00834">
    <property type="entry name" value="PROTEASES2C"/>
</dbReference>
<dbReference type="SUPFAM" id="SSF50156">
    <property type="entry name" value="PDZ domain-like"/>
    <property type="match status" value="1"/>
</dbReference>
<dbReference type="SUPFAM" id="SSF50494">
    <property type="entry name" value="Trypsin-like serine proteases"/>
    <property type="match status" value="1"/>
</dbReference>
<dbReference type="SMART" id="SM00228">
    <property type="entry name" value="PDZ"/>
    <property type="match status" value="1"/>
</dbReference>
<dbReference type="GO" id="GO:0004252">
    <property type="term" value="F:serine-type endopeptidase activity"/>
    <property type="evidence" value="ECO:0007669"/>
    <property type="project" value="InterPro"/>
</dbReference>
<keyword evidence="4" id="KW-0720">Serine protease</keyword>
<dbReference type="Pfam" id="PF13180">
    <property type="entry name" value="PDZ_2"/>
    <property type="match status" value="1"/>
</dbReference>
<evidence type="ECO:0000256" key="4">
    <source>
        <dbReference type="ARBA" id="ARBA00022825"/>
    </source>
</evidence>
<feature type="transmembrane region" description="Helical" evidence="5">
    <location>
        <begin position="7"/>
        <end position="26"/>
    </location>
</feature>
<keyword evidence="8" id="KW-1185">Reference proteome</keyword>
<dbReference type="InterPro" id="IPR051201">
    <property type="entry name" value="Chloro_Bact_Ser_Proteases"/>
</dbReference>
<dbReference type="EMBL" id="CP013118">
    <property type="protein sequence ID" value="ALO17392.1"/>
    <property type="molecule type" value="Genomic_DNA"/>
</dbReference>
<dbReference type="KEGG" id="blq:L21SP5_03799"/>
<dbReference type="PATRIC" id="fig|1307839.3.peg.4058"/>
<keyword evidence="5" id="KW-1133">Transmembrane helix</keyword>
<dbReference type="OrthoDB" id="9758917at2"/>
<gene>
    <name evidence="7" type="primary">degQ</name>
    <name evidence="7" type="ORF">L21SP5_03799</name>
</gene>
<accession>A0A0S2I4Y2</accession>
<evidence type="ECO:0000259" key="6">
    <source>
        <dbReference type="PROSITE" id="PS50106"/>
    </source>
</evidence>
<evidence type="ECO:0000313" key="8">
    <source>
        <dbReference type="Proteomes" id="UP000064893"/>
    </source>
</evidence>
<keyword evidence="2 7" id="KW-0645">Protease</keyword>
<dbReference type="InterPro" id="IPR009003">
    <property type="entry name" value="Peptidase_S1_PA"/>
</dbReference>
<dbReference type="InterPro" id="IPR001478">
    <property type="entry name" value="PDZ"/>
</dbReference>
<protein>
    <submittedName>
        <fullName evidence="7">Periplasmic pH-dependent serine endoprotease DegQ</fullName>
        <ecNumber evidence="7">3.4.21.107</ecNumber>
    </submittedName>
</protein>
<organism evidence="7 8">
    <name type="scientific">Salinivirga cyanobacteriivorans</name>
    <dbReference type="NCBI Taxonomy" id="1307839"/>
    <lineage>
        <taxon>Bacteria</taxon>
        <taxon>Pseudomonadati</taxon>
        <taxon>Bacteroidota</taxon>
        <taxon>Bacteroidia</taxon>
        <taxon>Bacteroidales</taxon>
        <taxon>Salinivirgaceae</taxon>
        <taxon>Salinivirga</taxon>
    </lineage>
</organism>
<evidence type="ECO:0000256" key="5">
    <source>
        <dbReference type="SAM" id="Phobius"/>
    </source>
</evidence>
<keyword evidence="5" id="KW-0812">Transmembrane</keyword>
<dbReference type="GO" id="GO:0006508">
    <property type="term" value="P:proteolysis"/>
    <property type="evidence" value="ECO:0007669"/>
    <property type="project" value="UniProtKB-KW"/>
</dbReference>
<dbReference type="Gene3D" id="2.40.10.120">
    <property type="match status" value="1"/>
</dbReference>
<dbReference type="EC" id="3.4.21.107" evidence="7"/>
<dbReference type="AlphaFoldDB" id="A0A0S2I4Y2"/>
<dbReference type="Gene3D" id="2.30.42.10">
    <property type="match status" value="1"/>
</dbReference>
<dbReference type="PANTHER" id="PTHR43343:SF3">
    <property type="entry name" value="PROTEASE DO-LIKE 8, CHLOROPLASTIC"/>
    <property type="match status" value="1"/>
</dbReference>
<keyword evidence="3 7" id="KW-0378">Hydrolase</keyword>
<evidence type="ECO:0000256" key="1">
    <source>
        <dbReference type="ARBA" id="ARBA00010541"/>
    </source>
</evidence>
<dbReference type="Pfam" id="PF13365">
    <property type="entry name" value="Trypsin_2"/>
    <property type="match status" value="1"/>
</dbReference>
<dbReference type="PANTHER" id="PTHR43343">
    <property type="entry name" value="PEPTIDASE S12"/>
    <property type="match status" value="1"/>
</dbReference>
<dbReference type="STRING" id="1307839.L21SP5_03799"/>
<comment type="similarity">
    <text evidence="1">Belongs to the peptidase S1C family.</text>
</comment>
<dbReference type="CDD" id="cd06779">
    <property type="entry name" value="cpPDZ_Deg_HtrA-like"/>
    <property type="match status" value="1"/>
</dbReference>